<name>A0AAP7IFD4_9STAP</name>
<organism evidence="1 2">
    <name type="scientific">Staphylococcus equorum</name>
    <dbReference type="NCBI Taxonomy" id="246432"/>
    <lineage>
        <taxon>Bacteria</taxon>
        <taxon>Bacillati</taxon>
        <taxon>Bacillota</taxon>
        <taxon>Bacilli</taxon>
        <taxon>Bacillales</taxon>
        <taxon>Staphylococcaceae</taxon>
        <taxon>Staphylococcus</taxon>
    </lineage>
</organism>
<evidence type="ECO:0000313" key="2">
    <source>
        <dbReference type="Proteomes" id="UP000095464"/>
    </source>
</evidence>
<sequence length="59" mass="6893">MTLVEVLKKRKIKSSAIDVHEESKMNRNLIGMENVVLTLYIGKCFTFIVKYNIDKLTLY</sequence>
<comment type="caution">
    <text evidence="1">The sequence shown here is derived from an EMBL/GenBank/DDBJ whole genome shotgun (WGS) entry which is preliminary data.</text>
</comment>
<dbReference type="AlphaFoldDB" id="A0AAP7IFD4"/>
<accession>A0AAP7IFD4</accession>
<dbReference type="EMBL" id="LNPX01000014">
    <property type="protein sequence ID" value="OEK58318.1"/>
    <property type="molecule type" value="Genomic_DNA"/>
</dbReference>
<proteinExistence type="predicted"/>
<protein>
    <submittedName>
        <fullName evidence="1">Uncharacterized protein</fullName>
    </submittedName>
</protein>
<dbReference type="Proteomes" id="UP000095464">
    <property type="component" value="Unassembled WGS sequence"/>
</dbReference>
<reference evidence="2" key="1">
    <citation type="submission" date="2015-11" db="EMBL/GenBank/DDBJ databases">
        <title>Genomic diversity of Staphylococcus saprophyticus strains from urinary tract infections, animal surfaces, and fermented foods.</title>
        <authorList>
            <person name="Wolfe B.E."/>
        </authorList>
    </citation>
    <scope>NUCLEOTIDE SEQUENCE [LARGE SCALE GENOMIC DNA]</scope>
    <source>
        <strain evidence="2">738_7</strain>
    </source>
</reference>
<evidence type="ECO:0000313" key="1">
    <source>
        <dbReference type="EMBL" id="OEK58318.1"/>
    </source>
</evidence>
<dbReference type="Gene3D" id="3.40.50.720">
    <property type="entry name" value="NAD(P)-binding Rossmann-like Domain"/>
    <property type="match status" value="1"/>
</dbReference>
<gene>
    <name evidence="1" type="ORF">ASS94_04050</name>
</gene>